<dbReference type="PROSITE" id="PS01186">
    <property type="entry name" value="EGF_2"/>
    <property type="match status" value="1"/>
</dbReference>
<comment type="caution">
    <text evidence="9">Lacks conserved residue(s) required for the propagation of feature annotation.</text>
</comment>
<sequence length="861" mass="92375">MDSSWSPLTSPRLASPRLASSHTRAGVKLKKGMQLAESEPSEIRTLHRSGHNNGRANRHHQAGGGCDAARVVCCVVVSAAVGVVGWSALPAAGRGRPDTESDVREGAAQPFFPPPLPVMKVFAFTLLVPLLLSVCLEHAASVSPSRTTSRGAPHHCHCHALEPCAAHCLGTPVTPPGSCCPGPRCPLVQVAWPCTLPVSLMTQTGCLVLHPASVPHDTDRVPGPPPCQCPHDTDRVPGLAPCLCLPPHRRDAYAGTLAVLPGVRVMGHRCGLAVVYRGRDDDGVVTDCRRHIRQPRSSEGSVQQPPAASMPVFTTHRTCAHHSLLWPVINTWLRGLLARRRALMQCICRFLRNTLIWRSQACAPQARRAGIALPRPCKLVPRFHANAGLLFQVCRSGGSGVAARHCNATTCENDCRDELCASPGHCTCPEGWTGALCDAPVCGPGCSTEHGYCGVPGECRCEVGWWGARCDLCFPYPGCQHGTCKQPWQCVCDPGWSGDLCDTREAPKGYNRTREDGGWAAEVECGCLNGGTCLEAKPPLNYTCSCPALFTGRHCDYLARPSSPRMILSGSGARSSSQENEQEGERKEEEEEEEEDPKATRRRLLQKHARISFRPVKSGSGAGSGAGQTTTAPPAVGERKLLPLPVVLPRVTEMSPPALMPSLRKHKPVLKQPLAASLTTGSAQDPARKNFIPSARGGNVPARPRLVQVLNSQRRPILVSLPAAPLTLSGAVAPSTASWGHPKATCSAGAVYQTQSRRGTPWRVGSAAPQGEGHEASGTERLETLRPLPRELESQRALSGQPDRRNIPSDFEDFHIPAVTNIAATYYEENANGRVHIGDVSRVDSAPAREIMDAFIELKKV</sequence>
<accession>A0AAW0UMM6</accession>
<name>A0AAW0UMM6_SCYPA</name>
<keyword evidence="2 9" id="KW-0245">EGF-like domain</keyword>
<keyword evidence="5" id="KW-1133">Transmembrane helix</keyword>
<evidence type="ECO:0000313" key="12">
    <source>
        <dbReference type="EMBL" id="KAK8401384.1"/>
    </source>
</evidence>
<evidence type="ECO:0000256" key="6">
    <source>
        <dbReference type="ARBA" id="ARBA00023136"/>
    </source>
</evidence>
<comment type="subcellular location">
    <subcellularLocation>
        <location evidence="1">Membrane</location>
        <topology evidence="1">Single-pass type I membrane protein</topology>
    </subcellularLocation>
</comment>
<evidence type="ECO:0000256" key="4">
    <source>
        <dbReference type="ARBA" id="ARBA00022737"/>
    </source>
</evidence>
<dbReference type="CDD" id="cd00054">
    <property type="entry name" value="EGF_CA"/>
    <property type="match status" value="1"/>
</dbReference>
<dbReference type="PROSITE" id="PS00022">
    <property type="entry name" value="EGF_1"/>
    <property type="match status" value="3"/>
</dbReference>
<feature type="disulfide bond" evidence="9">
    <location>
        <begin position="546"/>
        <end position="555"/>
    </location>
</feature>
<organism evidence="12 13">
    <name type="scientific">Scylla paramamosain</name>
    <name type="common">Mud crab</name>
    <dbReference type="NCBI Taxonomy" id="85552"/>
    <lineage>
        <taxon>Eukaryota</taxon>
        <taxon>Metazoa</taxon>
        <taxon>Ecdysozoa</taxon>
        <taxon>Arthropoda</taxon>
        <taxon>Crustacea</taxon>
        <taxon>Multicrustacea</taxon>
        <taxon>Malacostraca</taxon>
        <taxon>Eumalacostraca</taxon>
        <taxon>Eucarida</taxon>
        <taxon>Decapoda</taxon>
        <taxon>Pleocyemata</taxon>
        <taxon>Brachyura</taxon>
        <taxon>Eubrachyura</taxon>
        <taxon>Portunoidea</taxon>
        <taxon>Portunidae</taxon>
        <taxon>Portuninae</taxon>
        <taxon>Scylla</taxon>
    </lineage>
</organism>
<keyword evidence="4" id="KW-0677">Repeat</keyword>
<keyword evidence="6" id="KW-0472">Membrane</keyword>
<keyword evidence="8" id="KW-0325">Glycoprotein</keyword>
<feature type="disulfide bond" evidence="9">
    <location>
        <begin position="492"/>
        <end position="501"/>
    </location>
</feature>
<dbReference type="PROSITE" id="PS50026">
    <property type="entry name" value="EGF_3"/>
    <property type="match status" value="2"/>
</dbReference>
<dbReference type="InterPro" id="IPR000742">
    <property type="entry name" value="EGF"/>
</dbReference>
<evidence type="ECO:0000256" key="8">
    <source>
        <dbReference type="ARBA" id="ARBA00023180"/>
    </source>
</evidence>
<dbReference type="InterPro" id="IPR050906">
    <property type="entry name" value="Notch_signaling"/>
</dbReference>
<dbReference type="SMART" id="SM00181">
    <property type="entry name" value="EGF"/>
    <property type="match status" value="4"/>
</dbReference>
<dbReference type="EMBL" id="JARAKH010000009">
    <property type="protein sequence ID" value="KAK8401384.1"/>
    <property type="molecule type" value="Genomic_DNA"/>
</dbReference>
<evidence type="ECO:0000256" key="2">
    <source>
        <dbReference type="ARBA" id="ARBA00022536"/>
    </source>
</evidence>
<evidence type="ECO:0000313" key="13">
    <source>
        <dbReference type="Proteomes" id="UP001487740"/>
    </source>
</evidence>
<dbReference type="GO" id="GO:0016020">
    <property type="term" value="C:membrane"/>
    <property type="evidence" value="ECO:0007669"/>
    <property type="project" value="UniProtKB-SubCell"/>
</dbReference>
<dbReference type="GO" id="GO:0005112">
    <property type="term" value="F:Notch binding"/>
    <property type="evidence" value="ECO:0007669"/>
    <property type="project" value="TreeGrafter"/>
</dbReference>
<evidence type="ECO:0000256" key="5">
    <source>
        <dbReference type="ARBA" id="ARBA00022989"/>
    </source>
</evidence>
<dbReference type="PANTHER" id="PTHR24044">
    <property type="entry name" value="NOTCH LIGAND FAMILY MEMBER"/>
    <property type="match status" value="1"/>
</dbReference>
<evidence type="ECO:0000256" key="1">
    <source>
        <dbReference type="ARBA" id="ARBA00004479"/>
    </source>
</evidence>
<evidence type="ECO:0000256" key="7">
    <source>
        <dbReference type="ARBA" id="ARBA00023157"/>
    </source>
</evidence>
<keyword evidence="3" id="KW-0812">Transmembrane</keyword>
<feature type="domain" description="EGF-like" evidence="11">
    <location>
        <begin position="521"/>
        <end position="556"/>
    </location>
</feature>
<evidence type="ECO:0000256" key="10">
    <source>
        <dbReference type="SAM" id="MobiDB-lite"/>
    </source>
</evidence>
<feature type="region of interest" description="Disordered" evidence="10">
    <location>
        <begin position="1"/>
        <end position="61"/>
    </location>
</feature>
<reference evidence="12 13" key="1">
    <citation type="submission" date="2023-03" db="EMBL/GenBank/DDBJ databases">
        <title>High-quality genome of Scylla paramamosain provides insights in environmental adaptation.</title>
        <authorList>
            <person name="Zhang L."/>
        </authorList>
    </citation>
    <scope>NUCLEOTIDE SEQUENCE [LARGE SCALE GENOMIC DNA]</scope>
    <source>
        <strain evidence="12">LZ_2023a</strain>
        <tissue evidence="12">Muscle</tissue>
    </source>
</reference>
<feature type="domain" description="EGF-like" evidence="11">
    <location>
        <begin position="475"/>
        <end position="502"/>
    </location>
</feature>
<feature type="compositionally biased region" description="Basic and acidic residues" evidence="10">
    <location>
        <begin position="772"/>
        <end position="784"/>
    </location>
</feature>
<keyword evidence="7 9" id="KW-1015">Disulfide bond</keyword>
<feature type="compositionally biased region" description="Basic residues" evidence="10">
    <location>
        <begin position="46"/>
        <end position="61"/>
    </location>
</feature>
<dbReference type="Pfam" id="PF21700">
    <property type="entry name" value="EGF_DL_JAG"/>
    <property type="match status" value="1"/>
</dbReference>
<feature type="region of interest" description="Disordered" evidence="10">
    <location>
        <begin position="677"/>
        <end position="699"/>
    </location>
</feature>
<dbReference type="PANTHER" id="PTHR24044:SF420">
    <property type="entry name" value="DELTA AND NOTCH-LIKE EPIDERMAL GROWTH FACTOR-RELATED RECEPTOR ISOFORM X1"/>
    <property type="match status" value="1"/>
</dbReference>
<gene>
    <name evidence="12" type="ORF">O3P69_002862</name>
</gene>
<dbReference type="AlphaFoldDB" id="A0AAW0UMM6"/>
<evidence type="ECO:0000259" key="11">
    <source>
        <dbReference type="PROSITE" id="PS50026"/>
    </source>
</evidence>
<feature type="region of interest" description="Disordered" evidence="10">
    <location>
        <begin position="750"/>
        <end position="784"/>
    </location>
</feature>
<evidence type="ECO:0000256" key="9">
    <source>
        <dbReference type="PROSITE-ProRule" id="PRU00076"/>
    </source>
</evidence>
<dbReference type="SUPFAM" id="SSF57196">
    <property type="entry name" value="EGF/Laminin"/>
    <property type="match status" value="1"/>
</dbReference>
<protein>
    <recommendedName>
        <fullName evidence="11">EGF-like domain-containing protein</fullName>
    </recommendedName>
</protein>
<feature type="region of interest" description="Disordered" evidence="10">
    <location>
        <begin position="566"/>
        <end position="635"/>
    </location>
</feature>
<dbReference type="Proteomes" id="UP001487740">
    <property type="component" value="Unassembled WGS sequence"/>
</dbReference>
<keyword evidence="13" id="KW-1185">Reference proteome</keyword>
<dbReference type="Gene3D" id="2.10.25.10">
    <property type="entry name" value="Laminin"/>
    <property type="match status" value="3"/>
</dbReference>
<feature type="disulfide bond" evidence="9">
    <location>
        <begin position="527"/>
        <end position="544"/>
    </location>
</feature>
<proteinExistence type="predicted"/>
<dbReference type="FunFam" id="2.10.25.10:FF:000018">
    <property type="entry name" value="Delta-like 1"/>
    <property type="match status" value="1"/>
</dbReference>
<evidence type="ECO:0000256" key="3">
    <source>
        <dbReference type="ARBA" id="ARBA00022692"/>
    </source>
</evidence>
<comment type="caution">
    <text evidence="12">The sequence shown here is derived from an EMBL/GenBank/DDBJ whole genome shotgun (WGS) entry which is preliminary data.</text>
</comment>
<feature type="compositionally biased region" description="Basic residues" evidence="10">
    <location>
        <begin position="600"/>
        <end position="611"/>
    </location>
</feature>